<dbReference type="EMBL" id="VYZN01000014">
    <property type="protein sequence ID" value="KAE9539800.1"/>
    <property type="molecule type" value="Genomic_DNA"/>
</dbReference>
<reference evidence="1 2" key="1">
    <citation type="submission" date="2019-08" db="EMBL/GenBank/DDBJ databases">
        <title>The genome of the soybean aphid Biotype 1, its phylome, world population structure and adaptation to the North American continent.</title>
        <authorList>
            <person name="Giordano R."/>
            <person name="Donthu R.K."/>
            <person name="Hernandez A.G."/>
            <person name="Wright C.L."/>
            <person name="Zimin A.V."/>
        </authorList>
    </citation>
    <scope>NUCLEOTIDE SEQUENCE [LARGE SCALE GENOMIC DNA]</scope>
    <source>
        <tissue evidence="1">Whole aphids</tissue>
    </source>
</reference>
<accession>A0A6G0TW43</accession>
<gene>
    <name evidence="1" type="ORF">AGLY_005052</name>
</gene>
<proteinExistence type="predicted"/>
<evidence type="ECO:0000313" key="1">
    <source>
        <dbReference type="EMBL" id="KAE9539800.1"/>
    </source>
</evidence>
<comment type="caution">
    <text evidence="1">The sequence shown here is derived from an EMBL/GenBank/DDBJ whole genome shotgun (WGS) entry which is preliminary data.</text>
</comment>
<evidence type="ECO:0000313" key="2">
    <source>
        <dbReference type="Proteomes" id="UP000475862"/>
    </source>
</evidence>
<dbReference type="Proteomes" id="UP000475862">
    <property type="component" value="Unassembled WGS sequence"/>
</dbReference>
<name>A0A6G0TW43_APHGL</name>
<protein>
    <submittedName>
        <fullName evidence="1">Uncharacterized protein</fullName>
    </submittedName>
</protein>
<dbReference type="AlphaFoldDB" id="A0A6G0TW43"/>
<organism evidence="1 2">
    <name type="scientific">Aphis glycines</name>
    <name type="common">Soybean aphid</name>
    <dbReference type="NCBI Taxonomy" id="307491"/>
    <lineage>
        <taxon>Eukaryota</taxon>
        <taxon>Metazoa</taxon>
        <taxon>Ecdysozoa</taxon>
        <taxon>Arthropoda</taxon>
        <taxon>Hexapoda</taxon>
        <taxon>Insecta</taxon>
        <taxon>Pterygota</taxon>
        <taxon>Neoptera</taxon>
        <taxon>Paraneoptera</taxon>
        <taxon>Hemiptera</taxon>
        <taxon>Sternorrhyncha</taxon>
        <taxon>Aphidomorpha</taxon>
        <taxon>Aphidoidea</taxon>
        <taxon>Aphididae</taxon>
        <taxon>Aphidini</taxon>
        <taxon>Aphis</taxon>
        <taxon>Aphis</taxon>
    </lineage>
</organism>
<sequence length="172" mass="20810">MMYNVGVAELLFEIMYYTQVIQYYIIYYTSVPRGIHFSNNREKYITKYQIRFVIFIKIKSLVNQYLTGFCLRYKNMYNDTYTATQHNYKLGMILYSYTHERQNRKTTKWCTTQKQTKKDKKSVQWDNIDRMKANELHSAALKVHDAYITQTGIHIRMIARERKLHLFGHSMI</sequence>
<keyword evidence="2" id="KW-1185">Reference proteome</keyword>